<feature type="coiled-coil region" evidence="1">
    <location>
        <begin position="585"/>
        <end position="636"/>
    </location>
</feature>
<dbReference type="PANTHER" id="PTHR43681:SF1">
    <property type="entry name" value="SARCALUMENIN"/>
    <property type="match status" value="1"/>
</dbReference>
<organism evidence="3 4">
    <name type="scientific">Solemya pervernicosa gill symbiont</name>
    <dbReference type="NCBI Taxonomy" id="642797"/>
    <lineage>
        <taxon>Bacteria</taxon>
        <taxon>Pseudomonadati</taxon>
        <taxon>Pseudomonadota</taxon>
        <taxon>Gammaproteobacteria</taxon>
        <taxon>sulfur-oxidizing symbionts</taxon>
    </lineage>
</organism>
<dbReference type="InterPro" id="IPR051943">
    <property type="entry name" value="TRAFAC_Dynamin-like_GTPase"/>
</dbReference>
<feature type="domain" description="Dynamin N-terminal" evidence="2">
    <location>
        <begin position="61"/>
        <end position="258"/>
    </location>
</feature>
<proteinExistence type="predicted"/>
<keyword evidence="1" id="KW-0175">Coiled coil</keyword>
<dbReference type="Pfam" id="PF00350">
    <property type="entry name" value="Dynamin_N"/>
    <property type="match status" value="1"/>
</dbReference>
<dbReference type="SUPFAM" id="SSF88659">
    <property type="entry name" value="Sigma3 and sigma4 domains of RNA polymerase sigma factors"/>
    <property type="match status" value="1"/>
</dbReference>
<dbReference type="OrthoDB" id="5295100at2"/>
<dbReference type="SUPFAM" id="SSF52540">
    <property type="entry name" value="P-loop containing nucleoside triphosphate hydrolases"/>
    <property type="match status" value="1"/>
</dbReference>
<comment type="caution">
    <text evidence="3">The sequence shown here is derived from an EMBL/GenBank/DDBJ whole genome shotgun (WGS) entry which is preliminary data.</text>
</comment>
<sequence length="644" mass="73618">MATAEDQLRKQVEAFDHWKSDLIEAIKDYQKWLDRNELGGPDVDLRIYDTLESLRKDHLTIAFVAEFSRGKTELINAIFFADFQRRLLPSEAGRTTMCPTELFYDQDEKGAYIKLLPIETRLQETSLAEFKLDKMQWVSTALDTNDPEQVAEALKQVIRTKRVTLDEAKKLGMYNEEWLTQEERKNPPDHLEIPMWRHALISFPHPLLKQGLVILDTPGLNALGTEPELTVNMLPSAQAVLFILAADTGVTKSDLDVWQLYITGVRNSHPKGLLVVLNKTDTLWDELKGEPAIQASIKQQCDTTAETLKIDADSIFPLSAHKGLLGKIRDDHELLQRSQLLTLENHIAESVLPDKQRIVQESVAGEIGGMVNESRQTVETRINNTRKQLEELHAISGKNSEVIAHLMSKTRDEQADYLKNVENFQASRRILARQAKSLLDTLSVDSLDTLIAETRQEMVDSWTTVGMKKGMKTLFEGAHDTMERAGEQAEQTRRLIMSIYKKFNEEHGLPVGNPKMFSVSRYKGDLDKLYEEAEVFRNSPVTTLTEQSFVVKKFFISLVSHARNLFFKANQQADNWLKEVMNPLVNQIKEHKASMEKRLETLRKINESRETVEAKISELEAHLKELVQQYEELSQLLVTFQPPE</sequence>
<reference evidence="3 4" key="1">
    <citation type="submission" date="2016-11" db="EMBL/GenBank/DDBJ databases">
        <title>Mixed transmission modes and dynamic genome evolution in an obligate animal-bacterial symbiosis.</title>
        <authorList>
            <person name="Russell S.L."/>
            <person name="Corbett-Detig R.B."/>
            <person name="Cavanaugh C.M."/>
        </authorList>
    </citation>
    <scope>NUCLEOTIDE SEQUENCE [LARGE SCALE GENOMIC DNA]</scope>
    <source>
        <strain evidence="3">Sveles-Q1</strain>
    </source>
</reference>
<evidence type="ECO:0000256" key="1">
    <source>
        <dbReference type="SAM" id="Coils"/>
    </source>
</evidence>
<gene>
    <name evidence="3" type="ORF">BOW53_01855</name>
</gene>
<evidence type="ECO:0000313" key="3">
    <source>
        <dbReference type="EMBL" id="OOZ41938.1"/>
    </source>
</evidence>
<dbReference type="RefSeq" id="WP_078482387.1">
    <property type="nucleotide sequence ID" value="NZ_MPRL01000004.1"/>
</dbReference>
<keyword evidence="4" id="KW-1185">Reference proteome</keyword>
<evidence type="ECO:0000313" key="4">
    <source>
        <dbReference type="Proteomes" id="UP000191110"/>
    </source>
</evidence>
<name>A0A1T2LA03_9GAMM</name>
<dbReference type="PANTHER" id="PTHR43681">
    <property type="entry name" value="TRANSMEMBRANE GTPASE FZO"/>
    <property type="match status" value="1"/>
</dbReference>
<evidence type="ECO:0000259" key="2">
    <source>
        <dbReference type="Pfam" id="PF00350"/>
    </source>
</evidence>
<dbReference type="Gene3D" id="3.40.50.300">
    <property type="entry name" value="P-loop containing nucleotide triphosphate hydrolases"/>
    <property type="match status" value="1"/>
</dbReference>
<dbReference type="EMBL" id="MPRL01000004">
    <property type="protein sequence ID" value="OOZ41938.1"/>
    <property type="molecule type" value="Genomic_DNA"/>
</dbReference>
<dbReference type="InterPro" id="IPR045063">
    <property type="entry name" value="Dynamin_N"/>
</dbReference>
<dbReference type="InterPro" id="IPR027417">
    <property type="entry name" value="P-loop_NTPase"/>
</dbReference>
<protein>
    <recommendedName>
        <fullName evidence="2">Dynamin N-terminal domain-containing protein</fullName>
    </recommendedName>
</protein>
<dbReference type="Proteomes" id="UP000191110">
    <property type="component" value="Unassembled WGS sequence"/>
</dbReference>
<dbReference type="AlphaFoldDB" id="A0A1T2LA03"/>
<accession>A0A1T2LA03</accession>
<dbReference type="InterPro" id="IPR013324">
    <property type="entry name" value="RNA_pol_sigma_r3/r4-like"/>
</dbReference>